<dbReference type="AlphaFoldDB" id="A0A8X6XA05"/>
<comment type="similarity">
    <text evidence="1 4">Belongs to the serpin family.</text>
</comment>
<reference evidence="7" key="1">
    <citation type="submission" date="2020-08" db="EMBL/GenBank/DDBJ databases">
        <title>Multicomponent nature underlies the extraordinary mechanical properties of spider dragline silk.</title>
        <authorList>
            <person name="Kono N."/>
            <person name="Nakamura H."/>
            <person name="Mori M."/>
            <person name="Yoshida Y."/>
            <person name="Ohtoshi R."/>
            <person name="Malay A.D."/>
            <person name="Moran D.A.P."/>
            <person name="Tomita M."/>
            <person name="Numata K."/>
            <person name="Arakawa K."/>
        </authorList>
    </citation>
    <scope>NUCLEOTIDE SEQUENCE</scope>
</reference>
<gene>
    <name evidence="7" type="primary">SERPINB8</name>
    <name evidence="7" type="ORF">TNIN_291771</name>
</gene>
<dbReference type="InterPro" id="IPR042178">
    <property type="entry name" value="Serpin_sf_1"/>
</dbReference>
<proteinExistence type="inferred from homology"/>
<name>A0A8X6XA05_9ARAC</name>
<dbReference type="GO" id="GO:0005615">
    <property type="term" value="C:extracellular space"/>
    <property type="evidence" value="ECO:0007669"/>
    <property type="project" value="InterPro"/>
</dbReference>
<dbReference type="FunFam" id="3.30.497.10:FF:000001">
    <property type="entry name" value="Serine protease inhibitor"/>
    <property type="match status" value="1"/>
</dbReference>
<evidence type="ECO:0000256" key="1">
    <source>
        <dbReference type="ARBA" id="ARBA00009500"/>
    </source>
</evidence>
<evidence type="ECO:0000256" key="4">
    <source>
        <dbReference type="RuleBase" id="RU000411"/>
    </source>
</evidence>
<keyword evidence="3" id="KW-0722">Serine protease inhibitor</keyword>
<feature type="domain" description="Serpin" evidence="6">
    <location>
        <begin position="46"/>
        <end position="233"/>
    </location>
</feature>
<dbReference type="SMART" id="SM00093">
    <property type="entry name" value="SERPIN"/>
    <property type="match status" value="1"/>
</dbReference>
<feature type="chain" id="PRO_5036476398" evidence="5">
    <location>
        <begin position="21"/>
        <end position="233"/>
    </location>
</feature>
<dbReference type="PANTHER" id="PTHR11461">
    <property type="entry name" value="SERINE PROTEASE INHIBITOR, SERPIN"/>
    <property type="match status" value="1"/>
</dbReference>
<evidence type="ECO:0000313" key="7">
    <source>
        <dbReference type="EMBL" id="GFY49868.1"/>
    </source>
</evidence>
<evidence type="ECO:0000256" key="3">
    <source>
        <dbReference type="ARBA" id="ARBA00022900"/>
    </source>
</evidence>
<dbReference type="PANTHER" id="PTHR11461:SF211">
    <property type="entry name" value="GH10112P-RELATED"/>
    <property type="match status" value="1"/>
</dbReference>
<dbReference type="EMBL" id="BMAV01007193">
    <property type="protein sequence ID" value="GFY49868.1"/>
    <property type="molecule type" value="Genomic_DNA"/>
</dbReference>
<feature type="signal peptide" evidence="5">
    <location>
        <begin position="1"/>
        <end position="20"/>
    </location>
</feature>
<keyword evidence="8" id="KW-1185">Reference proteome</keyword>
<dbReference type="Pfam" id="PF00079">
    <property type="entry name" value="Serpin"/>
    <property type="match status" value="1"/>
</dbReference>
<dbReference type="InterPro" id="IPR000215">
    <property type="entry name" value="Serpin_fam"/>
</dbReference>
<dbReference type="OrthoDB" id="6434942at2759"/>
<evidence type="ECO:0000256" key="2">
    <source>
        <dbReference type="ARBA" id="ARBA00022690"/>
    </source>
</evidence>
<organism evidence="7 8">
    <name type="scientific">Trichonephila inaurata madagascariensis</name>
    <dbReference type="NCBI Taxonomy" id="2747483"/>
    <lineage>
        <taxon>Eukaryota</taxon>
        <taxon>Metazoa</taxon>
        <taxon>Ecdysozoa</taxon>
        <taxon>Arthropoda</taxon>
        <taxon>Chelicerata</taxon>
        <taxon>Arachnida</taxon>
        <taxon>Araneae</taxon>
        <taxon>Araneomorphae</taxon>
        <taxon>Entelegynae</taxon>
        <taxon>Araneoidea</taxon>
        <taxon>Nephilidae</taxon>
        <taxon>Trichonephila</taxon>
        <taxon>Trichonephila inaurata</taxon>
    </lineage>
</organism>
<keyword evidence="5" id="KW-0732">Signal</keyword>
<evidence type="ECO:0000256" key="5">
    <source>
        <dbReference type="SAM" id="SignalP"/>
    </source>
</evidence>
<dbReference type="Gene3D" id="3.30.497.10">
    <property type="entry name" value="Antithrombin, subunit I, domain 2"/>
    <property type="match status" value="1"/>
</dbReference>
<dbReference type="GO" id="GO:0004867">
    <property type="term" value="F:serine-type endopeptidase inhibitor activity"/>
    <property type="evidence" value="ECO:0007669"/>
    <property type="project" value="UniProtKB-KW"/>
</dbReference>
<dbReference type="Proteomes" id="UP000886998">
    <property type="component" value="Unassembled WGS sequence"/>
</dbReference>
<accession>A0A8X6XA05</accession>
<keyword evidence="2" id="KW-0646">Protease inhibitor</keyword>
<evidence type="ECO:0000313" key="8">
    <source>
        <dbReference type="Proteomes" id="UP000886998"/>
    </source>
</evidence>
<sequence>MTCVSVLVILLAVVISISSADTRCTSTKRAKKNLQKLALANNELAFNLLRKIDTERQSQNIFFSPFGISMAFGMLFYGSRGNTAVELRNVLGYQKANLPDEAVHDTFNCFLTKVLKDNASSDEYVLNSANALLVDKYLELFPEFKNNVQNLYKASVRDVDFANDSLKLVGEINDWVKEKTHGKINRILRNLSPSTVMVLLNSVYFKGTWKFHFAPELTFRRKFYNNGLSSAGK</sequence>
<protein>
    <submittedName>
        <fullName evidence="7">Serpin B8</fullName>
    </submittedName>
</protein>
<evidence type="ECO:0000259" key="6">
    <source>
        <dbReference type="SMART" id="SM00093"/>
    </source>
</evidence>
<comment type="caution">
    <text evidence="7">The sequence shown here is derived from an EMBL/GenBank/DDBJ whole genome shotgun (WGS) entry which is preliminary data.</text>
</comment>
<dbReference type="SUPFAM" id="SSF56574">
    <property type="entry name" value="Serpins"/>
    <property type="match status" value="1"/>
</dbReference>
<dbReference type="InterPro" id="IPR023796">
    <property type="entry name" value="Serpin_dom"/>
</dbReference>
<dbReference type="InterPro" id="IPR036186">
    <property type="entry name" value="Serpin_sf"/>
</dbReference>